<evidence type="ECO:0000313" key="1">
    <source>
        <dbReference type="EMBL" id="EXI66584.1"/>
    </source>
</evidence>
<keyword evidence="2" id="KW-1185">Reference proteome</keyword>
<evidence type="ECO:0000313" key="2">
    <source>
        <dbReference type="Proteomes" id="UP000020218"/>
    </source>
</evidence>
<accession>A0A011PJZ1</accession>
<sequence>MTRAFPVRGNLVPDAHLAAVLRQHGVVTLYTHDRDFRKFDFLRAIDPLV</sequence>
<dbReference type="EMBL" id="JFAX01000014">
    <property type="protein sequence ID" value="EXI66584.1"/>
    <property type="molecule type" value="Genomic_DNA"/>
</dbReference>
<dbReference type="AlphaFoldDB" id="A0A011PJZ1"/>
<comment type="caution">
    <text evidence="1">The sequence shown here is derived from an EMBL/GenBank/DDBJ whole genome shotgun (WGS) entry which is preliminary data.</text>
</comment>
<gene>
    <name evidence="1" type="ORF">AW08_02489</name>
</gene>
<dbReference type="PATRIC" id="fig|1454001.3.peg.2544"/>
<name>A0A011PJZ1_9PROT</name>
<protein>
    <submittedName>
        <fullName evidence="1">PIN domain family protein</fullName>
    </submittedName>
</protein>
<organism evidence="1 2">
    <name type="scientific">Candidatus Accumulibacter adjunctus</name>
    <dbReference type="NCBI Taxonomy" id="1454001"/>
    <lineage>
        <taxon>Bacteria</taxon>
        <taxon>Pseudomonadati</taxon>
        <taxon>Pseudomonadota</taxon>
        <taxon>Betaproteobacteria</taxon>
        <taxon>Candidatus Accumulibacter</taxon>
    </lineage>
</organism>
<dbReference type="InterPro" id="IPR029060">
    <property type="entry name" value="PIN-like_dom_sf"/>
</dbReference>
<proteinExistence type="predicted"/>
<dbReference type="Proteomes" id="UP000020218">
    <property type="component" value="Unassembled WGS sequence"/>
</dbReference>
<dbReference type="STRING" id="1454001.AW08_02489"/>
<dbReference type="SUPFAM" id="SSF88723">
    <property type="entry name" value="PIN domain-like"/>
    <property type="match status" value="1"/>
</dbReference>
<reference evidence="1" key="1">
    <citation type="submission" date="2014-02" db="EMBL/GenBank/DDBJ databases">
        <title>Expanding our view of genomic diversity in Candidatus Accumulibacter clades.</title>
        <authorList>
            <person name="Skennerton C.T."/>
            <person name="Barr J.J."/>
            <person name="Slater F.R."/>
            <person name="Bond P.L."/>
            <person name="Tyson G.W."/>
        </authorList>
    </citation>
    <scope>NUCLEOTIDE SEQUENCE [LARGE SCALE GENOMIC DNA]</scope>
</reference>